<keyword evidence="1" id="KW-0805">Transcription regulation</keyword>
<evidence type="ECO:0000256" key="3">
    <source>
        <dbReference type="ARBA" id="ARBA00023163"/>
    </source>
</evidence>
<dbReference type="InterPro" id="IPR020449">
    <property type="entry name" value="Tscrpt_reg_AraC-type_HTH"/>
</dbReference>
<dbReference type="Pfam" id="PF22200">
    <property type="entry name" value="ExsA_N"/>
    <property type="match status" value="1"/>
</dbReference>
<dbReference type="SUPFAM" id="SSF46689">
    <property type="entry name" value="Homeodomain-like"/>
    <property type="match status" value="1"/>
</dbReference>
<evidence type="ECO:0000313" key="6">
    <source>
        <dbReference type="Proteomes" id="UP000199492"/>
    </source>
</evidence>
<feature type="domain" description="HTH araC/xylS-type" evidence="4">
    <location>
        <begin position="186"/>
        <end position="284"/>
    </location>
</feature>
<dbReference type="SUPFAM" id="SSF51215">
    <property type="entry name" value="Regulatory protein AraC"/>
    <property type="match status" value="1"/>
</dbReference>
<dbReference type="PROSITE" id="PS01124">
    <property type="entry name" value="HTH_ARAC_FAMILY_2"/>
    <property type="match status" value="1"/>
</dbReference>
<dbReference type="GO" id="GO:0043565">
    <property type="term" value="F:sequence-specific DNA binding"/>
    <property type="evidence" value="ECO:0007669"/>
    <property type="project" value="InterPro"/>
</dbReference>
<dbReference type="SMART" id="SM00342">
    <property type="entry name" value="HTH_ARAC"/>
    <property type="match status" value="1"/>
</dbReference>
<keyword evidence="3" id="KW-0804">Transcription</keyword>
<name>A0A1G8D2I8_9FLAO</name>
<reference evidence="6" key="1">
    <citation type="submission" date="2016-10" db="EMBL/GenBank/DDBJ databases">
        <authorList>
            <person name="Varghese N."/>
            <person name="Submissions S."/>
        </authorList>
    </citation>
    <scope>NUCLEOTIDE SEQUENCE [LARGE SCALE GENOMIC DNA]</scope>
    <source>
        <strain evidence="6">DSM 15363</strain>
    </source>
</reference>
<dbReference type="PROSITE" id="PS00041">
    <property type="entry name" value="HTH_ARAC_FAMILY_1"/>
    <property type="match status" value="1"/>
</dbReference>
<dbReference type="Pfam" id="PF12833">
    <property type="entry name" value="HTH_18"/>
    <property type="match status" value="1"/>
</dbReference>
<keyword evidence="6" id="KW-1185">Reference proteome</keyword>
<accession>A0A1G8D2I8</accession>
<dbReference type="PANTHER" id="PTHR43280:SF2">
    <property type="entry name" value="HTH-TYPE TRANSCRIPTIONAL REGULATOR EXSA"/>
    <property type="match status" value="1"/>
</dbReference>
<protein>
    <submittedName>
        <fullName evidence="5">AraC-type DNA-binding protein</fullName>
    </submittedName>
</protein>
<evidence type="ECO:0000256" key="1">
    <source>
        <dbReference type="ARBA" id="ARBA00023015"/>
    </source>
</evidence>
<dbReference type="InterPro" id="IPR037923">
    <property type="entry name" value="HTH-like"/>
</dbReference>
<dbReference type="AlphaFoldDB" id="A0A1G8D2I8"/>
<dbReference type="Gene3D" id="1.10.10.60">
    <property type="entry name" value="Homeodomain-like"/>
    <property type="match status" value="2"/>
</dbReference>
<dbReference type="PRINTS" id="PR00032">
    <property type="entry name" value="HTHARAC"/>
</dbReference>
<dbReference type="PANTHER" id="PTHR43280">
    <property type="entry name" value="ARAC-FAMILY TRANSCRIPTIONAL REGULATOR"/>
    <property type="match status" value="1"/>
</dbReference>
<dbReference type="InterPro" id="IPR018060">
    <property type="entry name" value="HTH_AraC"/>
</dbReference>
<dbReference type="GO" id="GO:0003700">
    <property type="term" value="F:DNA-binding transcription factor activity"/>
    <property type="evidence" value="ECO:0007669"/>
    <property type="project" value="InterPro"/>
</dbReference>
<dbReference type="OrthoDB" id="4480133at2"/>
<gene>
    <name evidence="5" type="ORF">SAMN04489796_103108</name>
</gene>
<evidence type="ECO:0000259" key="4">
    <source>
        <dbReference type="PROSITE" id="PS01124"/>
    </source>
</evidence>
<proteinExistence type="predicted"/>
<dbReference type="EMBL" id="FNCZ01000003">
    <property type="protein sequence ID" value="SDH52047.1"/>
    <property type="molecule type" value="Genomic_DNA"/>
</dbReference>
<sequence>MGNGYDTAKNNPTFKKIEVSSLMFSEYRCMEEKSIFTAWSHLNYFIYILEGKKKWRTLEHSYMAHANEVLFVKKGANIIHKFFDSDFCAMVIFIPDDYIKDFISQKPDIGSSLKNKIPSDSVIPLKLDRTLNTYFTSMVEYFFNQEKPSKYLMEIKFQELLVNILSLSSNPKIGSYFKELAQDVKPSIKNIMEANFIYNLSLDEFARLTHRSLSTFNRDFYNAYETSPGKWLTKKRLLHAKTLLEHTQQKIYEVAFDCGFESPAHFTRVFKTEHGVTPLKFQKAQLSV</sequence>
<dbReference type="Proteomes" id="UP000199492">
    <property type="component" value="Unassembled WGS sequence"/>
</dbReference>
<dbReference type="InterPro" id="IPR018062">
    <property type="entry name" value="HTH_AraC-typ_CS"/>
</dbReference>
<evidence type="ECO:0000313" key="5">
    <source>
        <dbReference type="EMBL" id="SDH52047.1"/>
    </source>
</evidence>
<evidence type="ECO:0000256" key="2">
    <source>
        <dbReference type="ARBA" id="ARBA00023125"/>
    </source>
</evidence>
<dbReference type="InterPro" id="IPR054015">
    <property type="entry name" value="ExsA-like_N"/>
</dbReference>
<dbReference type="STRING" id="262004.SAMN04489796_103108"/>
<organism evidence="5 6">
    <name type="scientific">Winogradskyella thalassocola</name>
    <dbReference type="NCBI Taxonomy" id="262004"/>
    <lineage>
        <taxon>Bacteria</taxon>
        <taxon>Pseudomonadati</taxon>
        <taxon>Bacteroidota</taxon>
        <taxon>Flavobacteriia</taxon>
        <taxon>Flavobacteriales</taxon>
        <taxon>Flavobacteriaceae</taxon>
        <taxon>Winogradskyella</taxon>
    </lineage>
</organism>
<keyword evidence="2 5" id="KW-0238">DNA-binding</keyword>
<dbReference type="RefSeq" id="WP_092467415.1">
    <property type="nucleotide sequence ID" value="NZ_FNCZ01000003.1"/>
</dbReference>
<dbReference type="InterPro" id="IPR009057">
    <property type="entry name" value="Homeodomain-like_sf"/>
</dbReference>